<gene>
    <name evidence="2" type="ORF">GCM10010976_23020</name>
</gene>
<dbReference type="AlphaFoldDB" id="A0A917LQD2"/>
<dbReference type="RefSeq" id="WP_188465026.1">
    <property type="nucleotide sequence ID" value="NZ_BMFQ01000003.1"/>
</dbReference>
<evidence type="ECO:0000313" key="3">
    <source>
        <dbReference type="Proteomes" id="UP000625976"/>
    </source>
</evidence>
<comment type="caution">
    <text evidence="2">The sequence shown here is derived from an EMBL/GenBank/DDBJ whole genome shotgun (WGS) entry which is preliminary data.</text>
</comment>
<keyword evidence="3" id="KW-1185">Reference proteome</keyword>
<protein>
    <submittedName>
        <fullName evidence="2">Uncharacterized protein</fullName>
    </submittedName>
</protein>
<evidence type="ECO:0000256" key="1">
    <source>
        <dbReference type="SAM" id="Phobius"/>
    </source>
</evidence>
<feature type="transmembrane region" description="Helical" evidence="1">
    <location>
        <begin position="68"/>
        <end position="93"/>
    </location>
</feature>
<name>A0A917LQD2_9FLAO</name>
<feature type="transmembrane region" description="Helical" evidence="1">
    <location>
        <begin position="28"/>
        <end position="47"/>
    </location>
</feature>
<dbReference type="EMBL" id="BMFQ01000003">
    <property type="protein sequence ID" value="GGG51220.1"/>
    <property type="molecule type" value="Genomic_DNA"/>
</dbReference>
<dbReference type="Proteomes" id="UP000625976">
    <property type="component" value="Unassembled WGS sequence"/>
</dbReference>
<accession>A0A917LQD2</accession>
<keyword evidence="1" id="KW-1133">Transmembrane helix</keyword>
<reference evidence="2" key="1">
    <citation type="journal article" date="2014" name="Int. J. Syst. Evol. Microbiol.">
        <title>Complete genome sequence of Corynebacterium casei LMG S-19264T (=DSM 44701T), isolated from a smear-ripened cheese.</title>
        <authorList>
            <consortium name="US DOE Joint Genome Institute (JGI-PGF)"/>
            <person name="Walter F."/>
            <person name="Albersmeier A."/>
            <person name="Kalinowski J."/>
            <person name="Ruckert C."/>
        </authorList>
    </citation>
    <scope>NUCLEOTIDE SEQUENCE</scope>
    <source>
        <strain evidence="2">CGMCC 1.12751</strain>
    </source>
</reference>
<keyword evidence="1" id="KW-0472">Membrane</keyword>
<sequence>MTGTLISLISILLGIIAANSTGFIFKKYSFGIIGNTLIGVFGSILFIKSFGRLGFDPWSIMNDGKFDAFLLIVNLLVSALGGILGLIFVKMIYNKMNK</sequence>
<evidence type="ECO:0000313" key="2">
    <source>
        <dbReference type="EMBL" id="GGG51220.1"/>
    </source>
</evidence>
<keyword evidence="1" id="KW-0812">Transmembrane</keyword>
<reference evidence="2" key="2">
    <citation type="submission" date="2020-09" db="EMBL/GenBank/DDBJ databases">
        <authorList>
            <person name="Sun Q."/>
            <person name="Zhou Y."/>
        </authorList>
    </citation>
    <scope>NUCLEOTIDE SEQUENCE</scope>
    <source>
        <strain evidence="2">CGMCC 1.12751</strain>
    </source>
</reference>
<proteinExistence type="predicted"/>
<organism evidence="2 3">
    <name type="scientific">Bizionia arctica</name>
    <dbReference type="NCBI Taxonomy" id="1495645"/>
    <lineage>
        <taxon>Bacteria</taxon>
        <taxon>Pseudomonadati</taxon>
        <taxon>Bacteroidota</taxon>
        <taxon>Flavobacteriia</taxon>
        <taxon>Flavobacteriales</taxon>
        <taxon>Flavobacteriaceae</taxon>
        <taxon>Bizionia</taxon>
    </lineage>
</organism>